<protein>
    <submittedName>
        <fullName evidence="2">Uncharacterized protein</fullName>
    </submittedName>
</protein>
<evidence type="ECO:0000313" key="2">
    <source>
        <dbReference type="EMBL" id="KAJ7623422.1"/>
    </source>
</evidence>
<dbReference type="GO" id="GO:0045332">
    <property type="term" value="P:phospholipid translocation"/>
    <property type="evidence" value="ECO:0007669"/>
    <property type="project" value="TreeGrafter"/>
</dbReference>
<comment type="caution">
    <text evidence="2">The sequence shown here is derived from an EMBL/GenBank/DDBJ whole genome shotgun (WGS) entry which is preliminary data.</text>
</comment>
<dbReference type="InterPro" id="IPR052241">
    <property type="entry name" value="SLC66/Scramblase_ANY1"/>
</dbReference>
<evidence type="ECO:0000313" key="3">
    <source>
        <dbReference type="Proteomes" id="UP001221142"/>
    </source>
</evidence>
<evidence type="ECO:0000256" key="1">
    <source>
        <dbReference type="SAM" id="Phobius"/>
    </source>
</evidence>
<keyword evidence="1" id="KW-0472">Membrane</keyword>
<dbReference type="GO" id="GO:0005829">
    <property type="term" value="C:cytosol"/>
    <property type="evidence" value="ECO:0007669"/>
    <property type="project" value="GOC"/>
</dbReference>
<dbReference type="GO" id="GO:0005802">
    <property type="term" value="C:trans-Golgi network"/>
    <property type="evidence" value="ECO:0007669"/>
    <property type="project" value="TreeGrafter"/>
</dbReference>
<dbReference type="PANTHER" id="PTHR14856:SF9">
    <property type="entry name" value="PQ-LOOP REPEAT-CONTAINING PROTEIN 1"/>
    <property type="match status" value="1"/>
</dbReference>
<name>A0AAD7BJW6_9AGAR</name>
<dbReference type="GO" id="GO:0042147">
    <property type="term" value="P:retrograde transport, endosome to Golgi"/>
    <property type="evidence" value="ECO:0007669"/>
    <property type="project" value="TreeGrafter"/>
</dbReference>
<keyword evidence="1" id="KW-0812">Transmembrane</keyword>
<organism evidence="2 3">
    <name type="scientific">Roridomyces roridus</name>
    <dbReference type="NCBI Taxonomy" id="1738132"/>
    <lineage>
        <taxon>Eukaryota</taxon>
        <taxon>Fungi</taxon>
        <taxon>Dikarya</taxon>
        <taxon>Basidiomycota</taxon>
        <taxon>Agaricomycotina</taxon>
        <taxon>Agaricomycetes</taxon>
        <taxon>Agaricomycetidae</taxon>
        <taxon>Agaricales</taxon>
        <taxon>Marasmiineae</taxon>
        <taxon>Mycenaceae</taxon>
        <taxon>Roridomyces</taxon>
    </lineage>
</organism>
<dbReference type="Proteomes" id="UP001221142">
    <property type="component" value="Unassembled WGS sequence"/>
</dbReference>
<keyword evidence="1" id="KW-1133">Transmembrane helix</keyword>
<proteinExistence type="predicted"/>
<keyword evidence="3" id="KW-1185">Reference proteome</keyword>
<reference evidence="2" key="1">
    <citation type="submission" date="2023-03" db="EMBL/GenBank/DDBJ databases">
        <title>Massive genome expansion in bonnet fungi (Mycena s.s.) driven by repeated elements and novel gene families across ecological guilds.</title>
        <authorList>
            <consortium name="Lawrence Berkeley National Laboratory"/>
            <person name="Harder C.B."/>
            <person name="Miyauchi S."/>
            <person name="Viragh M."/>
            <person name="Kuo A."/>
            <person name="Thoen E."/>
            <person name="Andreopoulos B."/>
            <person name="Lu D."/>
            <person name="Skrede I."/>
            <person name="Drula E."/>
            <person name="Henrissat B."/>
            <person name="Morin E."/>
            <person name="Kohler A."/>
            <person name="Barry K."/>
            <person name="LaButti K."/>
            <person name="Morin E."/>
            <person name="Salamov A."/>
            <person name="Lipzen A."/>
            <person name="Mereny Z."/>
            <person name="Hegedus B."/>
            <person name="Baldrian P."/>
            <person name="Stursova M."/>
            <person name="Weitz H."/>
            <person name="Taylor A."/>
            <person name="Grigoriev I.V."/>
            <person name="Nagy L.G."/>
            <person name="Martin F."/>
            <person name="Kauserud H."/>
        </authorList>
    </citation>
    <scope>NUCLEOTIDE SEQUENCE</scope>
    <source>
        <strain evidence="2">9284</strain>
    </source>
</reference>
<dbReference type="AlphaFoldDB" id="A0AAD7BJW6"/>
<sequence>MTWISVLASVGMAIGPPLTYADQAYSIVRKKLMANILRLFFWLGKHFEIALLLQSVFLILSQLALLYICILYKPRVSPENLGGSSRPFSFWQWLFCSSSSIATSYTSRYWDFLL</sequence>
<dbReference type="EMBL" id="JARKIF010000014">
    <property type="protein sequence ID" value="KAJ7623422.1"/>
    <property type="molecule type" value="Genomic_DNA"/>
</dbReference>
<dbReference type="PANTHER" id="PTHR14856">
    <property type="entry name" value="PQ-LOOP REPEAT-CONTAINING PROTEIN 1-LIKE PROTEIN"/>
    <property type="match status" value="1"/>
</dbReference>
<dbReference type="GO" id="GO:0005768">
    <property type="term" value="C:endosome"/>
    <property type="evidence" value="ECO:0007669"/>
    <property type="project" value="TreeGrafter"/>
</dbReference>
<feature type="transmembrane region" description="Helical" evidence="1">
    <location>
        <begin position="49"/>
        <end position="72"/>
    </location>
</feature>
<gene>
    <name evidence="2" type="ORF">FB45DRAFT_105121</name>
</gene>
<accession>A0AAD7BJW6</accession>